<dbReference type="RefSeq" id="WP_157997761.1">
    <property type="nucleotide sequence ID" value="NZ_CP029159.1"/>
</dbReference>
<accession>A0A7G3ULD6</accession>
<dbReference type="GO" id="GO:0004312">
    <property type="term" value="F:fatty acid synthase activity"/>
    <property type="evidence" value="ECO:0007669"/>
    <property type="project" value="TreeGrafter"/>
</dbReference>
<dbReference type="PROSITE" id="PS52019">
    <property type="entry name" value="PKS_MFAS_DH"/>
    <property type="match status" value="3"/>
</dbReference>
<keyword evidence="3" id="KW-0597">Phosphoprotein</keyword>
<dbReference type="Gene3D" id="3.30.70.3290">
    <property type="match status" value="4"/>
</dbReference>
<feature type="region of interest" description="N-terminal hotdog fold" evidence="8">
    <location>
        <begin position="2003"/>
        <end position="2130"/>
    </location>
</feature>
<dbReference type="SUPFAM" id="SSF52151">
    <property type="entry name" value="FabD/lysophospholipase-like"/>
    <property type="match status" value="4"/>
</dbReference>
<feature type="domain" description="Ketosynthase family 3 (KS3)" evidence="11">
    <location>
        <begin position="21"/>
        <end position="446"/>
    </location>
</feature>
<dbReference type="InterPro" id="IPR014043">
    <property type="entry name" value="Acyl_transferase_dom"/>
</dbReference>
<dbReference type="InterPro" id="IPR036291">
    <property type="entry name" value="NAD(P)-bd_dom_sf"/>
</dbReference>
<feature type="region of interest" description="Disordered" evidence="9">
    <location>
        <begin position="5427"/>
        <end position="5446"/>
    </location>
</feature>
<dbReference type="SMART" id="SM00827">
    <property type="entry name" value="PKS_AT"/>
    <property type="match status" value="4"/>
</dbReference>
<dbReference type="SMART" id="SM00825">
    <property type="entry name" value="PKS_KS"/>
    <property type="match status" value="4"/>
</dbReference>
<feature type="active site" description="Proton acceptor; for dehydratase activity" evidence="8">
    <location>
        <position position="5515"/>
    </location>
</feature>
<evidence type="ECO:0000256" key="9">
    <source>
        <dbReference type="SAM" id="MobiDB-lite"/>
    </source>
</evidence>
<dbReference type="Gene3D" id="3.40.366.10">
    <property type="entry name" value="Malonyl-Coenzyme A Acyl Carrier Protein, domain 2"/>
    <property type="match status" value="4"/>
</dbReference>
<keyword evidence="4" id="KW-0808">Transferase</keyword>
<dbReference type="Gene3D" id="1.10.1200.10">
    <property type="entry name" value="ACP-like"/>
    <property type="match status" value="4"/>
</dbReference>
<dbReference type="InterPro" id="IPR057326">
    <property type="entry name" value="KR_dom"/>
</dbReference>
<feature type="region of interest" description="Disordered" evidence="9">
    <location>
        <begin position="2093"/>
        <end position="2115"/>
    </location>
</feature>
<dbReference type="InterPro" id="IPR006162">
    <property type="entry name" value="Ppantetheine_attach_site"/>
</dbReference>
<dbReference type="SMART" id="SM00823">
    <property type="entry name" value="PKS_PP"/>
    <property type="match status" value="4"/>
</dbReference>
<dbReference type="InterPro" id="IPR018201">
    <property type="entry name" value="Ketoacyl_synth_AS"/>
</dbReference>
<feature type="domain" description="Carrier" evidence="10">
    <location>
        <begin position="6262"/>
        <end position="6337"/>
    </location>
</feature>
<dbReference type="InterPro" id="IPR016035">
    <property type="entry name" value="Acyl_Trfase/lysoPLipase"/>
</dbReference>
<feature type="region of interest" description="C-terminal hotdog fold" evidence="8">
    <location>
        <begin position="5623"/>
        <end position="5790"/>
    </location>
</feature>
<keyword evidence="6" id="KW-0511">Multifunctional enzyme</keyword>
<feature type="compositionally biased region" description="Basic and acidic residues" evidence="9">
    <location>
        <begin position="1510"/>
        <end position="1522"/>
    </location>
</feature>
<dbReference type="InterPro" id="IPR014031">
    <property type="entry name" value="Ketoacyl_synth_C"/>
</dbReference>
<dbReference type="Pfam" id="PF00698">
    <property type="entry name" value="Acyl_transf_1"/>
    <property type="match status" value="4"/>
</dbReference>
<dbReference type="InterPro" id="IPR049900">
    <property type="entry name" value="PKS_mFAS_DH"/>
</dbReference>
<evidence type="ECO:0000256" key="8">
    <source>
        <dbReference type="PROSITE-ProRule" id="PRU01363"/>
    </source>
</evidence>
<feature type="active site" description="Proton donor; for dehydratase activity" evidence="8">
    <location>
        <position position="5685"/>
    </location>
</feature>
<feature type="active site" description="Proton donor; for dehydratase activity" evidence="8">
    <location>
        <position position="3942"/>
    </location>
</feature>
<evidence type="ECO:0000313" key="13">
    <source>
        <dbReference type="EMBL" id="QKM71134.1"/>
    </source>
</evidence>
<feature type="domain" description="Carrier" evidence="10">
    <location>
        <begin position="981"/>
        <end position="1056"/>
    </location>
</feature>
<dbReference type="InterPro" id="IPR014030">
    <property type="entry name" value="Ketoacyl_synth_N"/>
</dbReference>
<feature type="domain" description="Carrier" evidence="10">
    <location>
        <begin position="4480"/>
        <end position="4555"/>
    </location>
</feature>
<dbReference type="InterPro" id="IPR055123">
    <property type="entry name" value="SpnB-like_Rossmann"/>
</dbReference>
<dbReference type="InterPro" id="IPR020841">
    <property type="entry name" value="PKS_Beta-ketoAc_synthase_dom"/>
</dbReference>
<dbReference type="InterPro" id="IPR050091">
    <property type="entry name" value="PKS_NRPS_Biosynth_Enz"/>
</dbReference>
<evidence type="ECO:0000256" key="5">
    <source>
        <dbReference type="ARBA" id="ARBA00023194"/>
    </source>
</evidence>
<evidence type="ECO:0000256" key="4">
    <source>
        <dbReference type="ARBA" id="ARBA00022679"/>
    </source>
</evidence>
<dbReference type="Pfam" id="PF02801">
    <property type="entry name" value="Ketoacyl-synt_C"/>
    <property type="match status" value="4"/>
</dbReference>
<sequence>MTPAEVSEHTTPTPQGRGAAAAPIAVVGLACRLPKAPDAATFWANLRAGVDAVTDIPADRWDIDAHYSADRNAPGRTHQRRGGYLDRIDGFDASFFGISPREATAMDPQQRLVLELGWEALEDGGIVPGDLRGSRTGVFVGAIADDYATLLRRQGPTAIGRHTLTGLNRGIIANRVSHTLGLQGPSVTVDTAQSSSLVAVHMACESLRRGESTLALAGGVNLNIVPESTIGAAKFGGLSPDGRCYTFDARANGYVRGEGAGVIVLKPLDLALRDGDTVHAVIRGSAVNNDGATPGLTTPSARAQEQVVREALATAGVAAEDVQYVELHGTGTPVGDPVEAAALGAVFGPARPGTAPLTVGSVKTGIGHLEGAAGIAGLLKTVLGIRHGRIPGNLHFDMPNPHIPLAELNLRVPTADSPWPRPDRPLIAGVSSFGMGGTNCHIVLAEAPAPAPAPEAGTVGTVDTRPLPWVVSARSRKALRAQARRLRAFLADHPGTAPEAVAHALATTRTAFTHRAAITGTGPTALLDGLTAIAASNDDTPGVVYGVVREPAAPAFVFAGQGAQRPGMGRELYEAFPAFARALDEVAAAVDEARGDSLKAVMWGSDAAVLERTEYAQPALFAFEVALYRLWESWGVVPRWVAGHSVGELGAAHAAGVLTLRDAAALVVARGRLMQQLPTGGAMVSAAADEETVTAAVAEAGGEADIAAVNGPRSVVVSGPEAAVADVTALLTARGVRCRALKVSHAFHSRLMEPALDEFAGHIAAVRFGAPRIPLISTVLGREVTADELTDPGYWLGQARHAVRFHDAAVALRDAGAGAYIEIGPDSTLTGLLARGAGADAVRIASLRKDRPEAQTVTQALAALWATAGAPVDWDAVVARPAVRTELPTYAFQRRRHWPDAVPGAGTDGVQGAGPAVVPAVETAVVSAAEPEPEGGRPEPSAAVAEPRTAADSAEPAEGTEGRAGGLAGRLRGLPEDEQERRLLELVRTHAAITLGHVGPRSVDPALTFEELGFDSLSGVEFADRLASATGLRLTAGLVYDYPTADALTRRLREQLLGTAAPARPRTAASAAAVADEPIAIVSMACHYPGGVDSPEDLWRLVAEERDVISGFPENRGWRTDELYHPVPGEPGRTYTRHGGFLHDADLFDPEFFGISPREAAAMDPQQRLLLTTSWELLERAGIVPADLHGTGVGVYVGAMSQDYGPRLHESADGLEGYLLTGNTVSVASGRIAYALGLTGPAVTVDTACSSSLVALHLAVQALRQGECDMAIAGGVAVMASPGMFVEFARQRGLSPDGRCKAFAEGADGTGWSEGVGLLLVERLSDAVRLGHRVLGVVRGSAVNQDGASNGLTAPNGPSQERVIRAALLSGGLVGGDVDVVEGHGTGTGLGDPIEAGALLGVYGVDRGVGGVPLWLGSLKSNVGHAQAAAGVGGVMKMVLAMERGVVPRTLHVGVPSSLVDWESGGVRLAVEAVGWPEVGRVRRAGVSSFGISGTNAHVIVEQAPAELRSPRLELDGDRSSGADESVETAPTGGSGVVPWVVSGRSEGALRAQAGRLRTALVSGSAVDAGPGGVARSLVTTRTVFDHRAVVVGSNRAALVEGLDALASGNGSPHLVQGTAADRGGVAFVFPGQGSQWLGMAVELLDDSEVFRTSIDACEHALARYVDWSLTDVLRGAEHAPTLDRVDVVQPVLFAVMVSLAEVWKSVGVRPTAVVGHSQGEIAAAFVAGALSLEDAAKVVALRSIAIGALAGQGGMAAVPLPPDEVAARLAPWGDRLSVAAVNGPAATVVAGDAEALDSFVAACTADDVRARTIAVDYASHSPHVEAVREELLQLLDGLEPRSADIAFYSTLEGRPVDTAALDASYWYRNLRGAVRLDRAVKALADDGYRTFIEASPHPVLTMAIGDTLDEALRDEGPRDLADRPVVTGSLRRDEGGWNRFLTSVATVFAGGLPVDWEAVPGLAGPAPAVDLPTYAFQQQRYWINPPVATGGIGDTGLTSTGHPLLAASVPLADDGLLLTGALSLRTHPWLADHAVAGTVLLPGTAFVELALHAAETVGGARVDDLTLEAPLVLARDGEVRLQLTVGAPDGTGARPLRFHARPTAGGGDETDTPWTRHATARLVPAGPAPAVPDPDGTAFGSWPPAAAEPVDIADLYPRLTEYGYEYGPEFQGLTALWERDGELYAEVRLSEEQTAEAGRYGVHPALLDAVLHAVVGRPRTGAEADGPLLPFVWSGLRMLTTGASAVRARITTVAPDTVSIALTAPTGEPVAEIGSLALRPIADADLRAVARAVDGRDSLFGVEWRGVGVSVGGLGGGGVEGFVVVECVVPVGLGVVEGLRVVLGGVLGGVRGVLEGGGGVVVVTRGGVGVGGVVVDPVVSGVWGLVRSVEAEFPGRVVLVDVDVDGDEGVVGDGLGGLVSWAVGVGEWQVVVRGGEVLVPRLVRVGSGSGSGSGVSFGSGWVLVSGGTGGLGGVVARRLVEGFGVRRLVLVSRRGLGAPGAVGLRDELVGLGAEVLVVGCDVGDRVGLRGVVEGLPGGGLSGVVHVAGVLDDVTVGGLSVERLEGVLRAKADAGWFLHEVACEVGVEAFVVFSSVAGVVGTAGQAGYAAANGFVDGLVELRRGLGLPGVSLRWGLWEQATGMTDHLTDTDVARMSRTGVAPMPTEQGLALFETALAHGDPLPVPARLDLAALRRRAATEGVPPLFRELVRAPARRALPSAAGSGPSWAEEMAARPADRREQAVLELVRAEVATVLGHADNGASVPLDRAFKELGFDSLTAVELRNRLGVVTGLELPSTVVFDYPSPVSLAGFLLEGVGGAGGSAAVAVVGDNRVSVGVLDEPVVIVGMACRFPGGVDSPEDLWDLLMAEGEVVGEFPRDRGWDLDRLFDDDPDHAGTSYARRGGFLYGAADFDAEFFGMSPREALATDPQQRLLLETSWEVFERAGIDPRSMRGSRTGVFTGVMYNDYASRVQEVPEELEGYLRNGSYSSVASGRVAYTLGLEGPAVSVDTACSSSLVALHLAVQALRQGECDMAIAGGVTVMSTPNTFIEFSRQHGLSVDGRCKAFADSADGTAFSEGVGLLLVERLSDAVRLGHRVLGVVRGSAVNQDGASNGLTAPNGPSQERVIRAALLSGGLVGGDVDVVEGHGTGTGLGDPIEAGALLGVYGVDRGVGGVPLWLGSLKSNVGHAQAAAGVGGVMKMVLAMERGVVPRTLHVGVPSSLVDWESGGVRLAVEAVGWPEVGRVRRAGVSSFGISGTNAHVIVEQPPVELRAPRLEADSGRSSGLVPWVVSGRSERALRAQAGRLRTALVSGGAVDADPGAVARSLVTTRTVFDHRAVVVGSDRAALVEGLDALASGIGSPHLVQGNSGELGKVAFVFSGQGSQRLGMGRELYEVFPVFAGVFDEVLGVLGLGLREVMWGGDEGLLGRTEFTQPALFAFEVALFRLLESWGVVPDVVVGHSVGEVVAAFVAGVLSLEDAGRLVVARAGLLGGLPGGGGMVSVGVSEGVALEAVAGWDRVSVAAVNGVDRVVLSGPVGDVGRVVEGLGVEGRWLGVSHAFHSPLVEPVLGEFGRVVEGLVLGEPVVPVVSNVTGGVAGVGLLSDPGYWVRHVRETVRFHEGVEALRGLGVSTVVEVGPGASLSSLVDGVALLRRGRGEVESLVEGVGRVFVRGGGVDWPVVLDALNAGTSADTETGTEGGSGSAGGGVVDLPTYAFQRERFWLDAGRRVGDAGGLGLVDAGHGLLGARVEMAGGAGWLFTGRVGRDSHPWLVDHAVAGTVVLPGTAFLELALVAGEQLGLAEVRELTLETPLALPDHTPTTLQVVVESADETGLCAVNIYSQQNDGADWVRHATGSLAPAGEEARPALSMADAVWPPAGAVPIPVDEAYAWLADRGYEYGPAFQGLRAAWRLGVEVLAEVRPPRSPADTERFVIHPALFDAALHPLALDQVDGVSAPSGRVVLPFSWSGVRVHRSGGLDGLRVRLTPTATGTVRLALGDGSGEPVASVAALTVRDTEPARLLDGAGRHPDLFGVEWRGVGVSVGGLGGGGVEGFVVVECVVPVGLGVVEGLRVVLGGVLGGVRGVLEGGGGVVVVTRGGVGVGGVVVDPVVSGVWGLVRSVEAEFPGRVVLVDVDVDGDEGVVGDGLGGLVSWAVGVGEWQVVVRGGEVLVPRLVRVGSGSVGSGSVGSDVVSGGGVSFGSGWVLVSGGTGGLGGVVARRLVEGFGVRRLVLVSRRGLGAPGAVGLRDELVGLGAEVLVVGCDVGDRVGLRGVVEGLPGGLSGVVHVAGVLDDVTVGGLSVERLEGVLRAKADAGWFLHEVACEVGVEAFVVFSSVAGVVGTAGQAGYAAANGFVDGLVELRRGLGLPGVSLRWGLWEQATGMTDHLTETDRARLRRTGIDPLPTEDALTLFELGLRSGRAEVVPVRLNLPALRERGAELPVILRELVRTPHPKEESRPGAAGFRRQLADLDEDGRRRLLLETVRTETASVLGYSGAADINAESDFQHLGFDSLTAVELRNRLGVVTGLELPSTVAFDYPSPASLAGFLLESMDGGDGSAAVVVVGDNRVSVGVLDEPVVIVGMACRFPGGVDSPEDLWDLLMAEGEVVGEFPRDRGWDLDRLFDDDPDRAGTSYARRGGFLYGAADFDAEFFGMSPREALATDPQQRLLLETSWEVFERAGIDPRSMRGSRTGVFAGVMYNDYASRLHTMPEDLEGYLLNGSAGSVASGRVAYTLGLEGPAVTVDTACSSSLVALHLAVQALRQGECDMAIAGGVTVMSTPNTFIEFSRQRGLAPDGRCKAFAEGADGTGWSEGVGLLLVERLSDAVRLGHRVLGVVRGSAVNQDGASNGLTAPNGPSQERVIRAALLSGGLVGGDVDVVEGHGTGTGLGDPIEAGALLGVYGVDRGVGGVPLWLGSLKSNVGHAQAAAGVGGVMKMVLAMERGVVPRTLHVGVPSSLVDWESGGVRLAVEAVGWPEVGRVRRAGVSSFGISGTNAHVIVEQAPAELRPVSAGVGVDAVSAGGSGVVPWVVSGRSEGALRAQAGRLRTALVSGGAVDAGPGAVARSLVTTRTAFDHRAVVVGRDREELIGRLDAVASGDAVVEQPTKGGLAFVFSGQGSQRLGMGRELYEVFPVFAGVLDEVLGVLGLGLREVMWGGDEGLLGRTEFTQPALFAFEVALFRLLESWGVVPDVVVGHSVGEVVAAFVAGVLSLEDAGRLVVARAGLLGGLPGGGGMVSVGVSEGVALEAVAGWDRVSVAAVNGVDRVVLSGPVGDVGRVVEGLGVEGRWLGVSHAFHSPLVEPVLGEFGRVVEGLVLGEPVVPVVSNVTGGVAGVGLLSDPGYWVRHVRETVRFHEGVEALRGLGVSTVVEVGPGASLSSLVDGVALLRRGRGEVESLVEGVGRVFVRGGGVDWPVVLDALNAGTSADTETGTDGGSGGSGSAGGGVVDLPTYAFQRERFWLDAGRRVGDAGGLGLVDAGHGLLGARVEMAGGAGWLFTGRVGRDSHPWLVDHAVAGTVVLPGTAFLELALVAGEQLGLAEVRELTLETPLALPDHTPTTLQVTVAEADENGLHEIVVYARPDEAAEGRGGLPWIRHAHGYLTAAEPPPLPAAAASAPTDAAPLSPDALYARLDGLGYGYGPAFQGLSAARHGSDGTLFAEVEPPAATTGDPGRYLVHPALLDAALHVLGHGSDDRLKLPFSWSGVRLYDGDATAGLQVRFVPAGQDGYGLVATDPDGRPVLTADVLSLRPLDPGQLAGLMSAAGAGGDSLYEVAWVPAGPPTPDPAAPALAVLGHGDLPASLAVPGQPRYRDPAALAAATAEGTPAPDGAIAVFTGAAEPGSGPLEEAHRSARDALALVQQWSAADLPPTTRLIVVTYGAVAAGPDDGVPGLGTSPVGGLLRSAQSEHPGRFVLLDLPHPGTPGPEPTLPNGTFGAVLNSGADDRFAVREGRLLVPRLARLRPPRSAEGPKFDTGRTALITGGTGQLGRALARHLVTHHGIRHVLLTSRRGPDADGARELRTELAEAGAEVTFAACDAADRDALARLLASIPSDRPPGIVVHAAGITDDGLVGSLTGERTAAVLRPKADAAWNLHELTLEHAPEAFVLYSSFAGILGNPGQAAYASANTFLDALAAHRRAIGLPGTSLAWGLWEGDSSLTAGLNRADLARLERSGVAALDPARGVELFDEALAAGRPLAVPVRLDLPSLRTRAVTGEEVPPLYRELVRSTPTRRAPARPRTPDVVGRLAAAQDETGRLRIVREVVRGEVAAILGFTEPGALDMDRGLLDLGFDSLTAVELRNRLNALTGRQLSTTLVFDHPTSEALSRHLLAELSTPDTPDTPNTSATPHTTREAPGAGPGLASALEALDAVLPQATADDGLRDRLRDHLERLLGELSSASPEAGLGSRLETASDDEIFDFIDQELS</sequence>
<keyword evidence="14" id="KW-1185">Reference proteome</keyword>
<dbReference type="Gene3D" id="3.40.50.720">
    <property type="entry name" value="NAD(P)-binding Rossmann-like Domain"/>
    <property type="match status" value="3"/>
</dbReference>
<dbReference type="InterPro" id="IPR020806">
    <property type="entry name" value="PKS_PP-bd"/>
</dbReference>
<dbReference type="EMBL" id="CP029159">
    <property type="protein sequence ID" value="QKM71134.1"/>
    <property type="molecule type" value="Genomic_DNA"/>
</dbReference>
<evidence type="ECO:0000259" key="11">
    <source>
        <dbReference type="PROSITE" id="PS52004"/>
    </source>
</evidence>
<dbReference type="SUPFAM" id="SSF55048">
    <property type="entry name" value="Probable ACP-binding domain of malonyl-CoA ACP transacylase"/>
    <property type="match status" value="4"/>
</dbReference>
<dbReference type="InterPro" id="IPR001227">
    <property type="entry name" value="Ac_transferase_dom_sf"/>
</dbReference>
<dbReference type="SUPFAM" id="SSF51735">
    <property type="entry name" value="NAD(P)-binding Rossmann-fold domains"/>
    <property type="match status" value="6"/>
</dbReference>
<feature type="active site" description="Proton acceptor; for dehydratase activity" evidence="8">
    <location>
        <position position="2034"/>
    </location>
</feature>
<dbReference type="Gene3D" id="3.10.129.110">
    <property type="entry name" value="Polyketide synthase dehydratase"/>
    <property type="match status" value="3"/>
</dbReference>
<evidence type="ECO:0000256" key="7">
    <source>
        <dbReference type="ARBA" id="ARBA00023315"/>
    </source>
</evidence>
<reference evidence="13 14" key="1">
    <citation type="journal article" date="2012" name="J. Bacteriol.">
        <title>Draft genome of Streptomyces tsukubaensis NRRL 18488, the producer of the clinically important immunosuppressant tacrolimus (FK506).</title>
        <authorList>
            <person name="Barreiro C."/>
            <person name="Prieto C."/>
            <person name="Sola-Landa A."/>
            <person name="Solera E."/>
            <person name="Martinez-Castro M."/>
            <person name="Perez-Redondo R."/>
            <person name="Garcia-Estrada C."/>
            <person name="Aparicio J.F."/>
            <person name="Fernandez-Martinez L.T."/>
            <person name="Santos-Aberturas J."/>
            <person name="Salehi-Najafabadi Z."/>
            <person name="Rodriguez-Garcia A."/>
            <person name="Tauch A."/>
            <person name="Martin J.F."/>
        </authorList>
    </citation>
    <scope>NUCLEOTIDE SEQUENCE [LARGE SCALE GENOMIC DNA]</scope>
    <source>
        <strain evidence="14">DSM 42081 / NBRC 108919 / NRRL 18488 / 9993</strain>
    </source>
</reference>
<feature type="region of interest" description="C-terminal hotdog fold" evidence="8">
    <location>
        <begin position="3882"/>
        <end position="4024"/>
    </location>
</feature>
<dbReference type="Pfam" id="PF00550">
    <property type="entry name" value="PP-binding"/>
    <property type="match status" value="4"/>
</dbReference>
<feature type="region of interest" description="Disordered" evidence="9">
    <location>
        <begin position="2125"/>
        <end position="2144"/>
    </location>
</feature>
<protein>
    <submittedName>
        <fullName evidence="13">Uncharacterized protein</fullName>
    </submittedName>
</protein>
<dbReference type="CDD" id="cd08956">
    <property type="entry name" value="KR_3_FAS_SDR_x"/>
    <property type="match status" value="3"/>
</dbReference>
<dbReference type="InterPro" id="IPR032821">
    <property type="entry name" value="PKS_assoc"/>
</dbReference>
<feature type="region of interest" description="C-terminal hotdog fold" evidence="8">
    <location>
        <begin position="2148"/>
        <end position="2288"/>
    </location>
</feature>
<feature type="compositionally biased region" description="Low complexity" evidence="9">
    <location>
        <begin position="6338"/>
        <end position="6364"/>
    </location>
</feature>
<feature type="active site" description="Proton donor; for dehydratase activity" evidence="8">
    <location>
        <position position="2209"/>
    </location>
</feature>
<dbReference type="SUPFAM" id="SSF47336">
    <property type="entry name" value="ACP-like"/>
    <property type="match status" value="4"/>
</dbReference>
<feature type="region of interest" description="Disordered" evidence="9">
    <location>
        <begin position="1510"/>
        <end position="1538"/>
    </location>
</feature>
<organism evidence="13 14">
    <name type="scientific">Streptomyces tsukubensis (strain DSM 42081 / NBRC 108919 / NRRL 18488 / 9993)</name>
    <dbReference type="NCBI Taxonomy" id="1114943"/>
    <lineage>
        <taxon>Bacteria</taxon>
        <taxon>Bacillati</taxon>
        <taxon>Actinomycetota</taxon>
        <taxon>Actinomycetes</taxon>
        <taxon>Kitasatosporales</taxon>
        <taxon>Streptomycetaceae</taxon>
        <taxon>Streptomyces</taxon>
    </lineage>
</organism>
<dbReference type="InterPro" id="IPR042104">
    <property type="entry name" value="PKS_dehydratase_sf"/>
</dbReference>
<dbReference type="PROSITE" id="PS00606">
    <property type="entry name" value="KS3_1"/>
    <property type="match status" value="3"/>
</dbReference>
<dbReference type="GO" id="GO:0004315">
    <property type="term" value="F:3-oxoacyl-[acyl-carrier-protein] synthase activity"/>
    <property type="evidence" value="ECO:0007669"/>
    <property type="project" value="InterPro"/>
</dbReference>
<dbReference type="FunFam" id="3.40.366.10:FF:000002">
    <property type="entry name" value="Probable polyketide synthase 2"/>
    <property type="match status" value="2"/>
</dbReference>
<keyword evidence="5" id="KW-0045">Antibiotic biosynthesis</keyword>
<dbReference type="CDD" id="cd00833">
    <property type="entry name" value="PKS"/>
    <property type="match status" value="4"/>
</dbReference>
<dbReference type="InterPro" id="IPR013968">
    <property type="entry name" value="PKS_KR"/>
</dbReference>
<dbReference type="Proteomes" id="UP000005940">
    <property type="component" value="Chromosome"/>
</dbReference>
<dbReference type="PROSITE" id="PS52004">
    <property type="entry name" value="KS3_2"/>
    <property type="match status" value="4"/>
</dbReference>
<dbReference type="Pfam" id="PF21089">
    <property type="entry name" value="PKS_DH_N"/>
    <property type="match status" value="3"/>
</dbReference>
<dbReference type="Gene3D" id="3.40.47.10">
    <property type="match status" value="4"/>
</dbReference>
<evidence type="ECO:0000256" key="6">
    <source>
        <dbReference type="ARBA" id="ARBA00023268"/>
    </source>
</evidence>
<proteinExistence type="predicted"/>
<dbReference type="Pfam" id="PF08659">
    <property type="entry name" value="KR"/>
    <property type="match status" value="3"/>
</dbReference>
<dbReference type="PANTHER" id="PTHR43775:SF51">
    <property type="entry name" value="INACTIVE PHENOLPHTHIOCEROL SYNTHESIS POLYKETIDE SYNTHASE TYPE I PKS1-RELATED"/>
    <property type="match status" value="1"/>
</dbReference>
<name>A0A7G3ULD6_STRT9</name>
<feature type="region of interest" description="Disordered" evidence="9">
    <location>
        <begin position="6337"/>
        <end position="6364"/>
    </location>
</feature>
<dbReference type="GO" id="GO:0006633">
    <property type="term" value="P:fatty acid biosynthetic process"/>
    <property type="evidence" value="ECO:0007669"/>
    <property type="project" value="InterPro"/>
</dbReference>
<dbReference type="GO" id="GO:0031177">
    <property type="term" value="F:phosphopantetheine binding"/>
    <property type="evidence" value="ECO:0007669"/>
    <property type="project" value="InterPro"/>
</dbReference>
<dbReference type="FunFam" id="1.10.1200.10:FF:000007">
    <property type="entry name" value="Probable polyketide synthase pks17"/>
    <property type="match status" value="2"/>
</dbReference>
<feature type="domain" description="Ketosynthase family 3 (KS3)" evidence="11">
    <location>
        <begin position="1076"/>
        <end position="1503"/>
    </location>
</feature>
<feature type="domain" description="Ketosynthase family 3 (KS3)" evidence="11">
    <location>
        <begin position="4578"/>
        <end position="5005"/>
    </location>
</feature>
<evidence type="ECO:0000256" key="3">
    <source>
        <dbReference type="ARBA" id="ARBA00022553"/>
    </source>
</evidence>
<dbReference type="SUPFAM" id="SSF53901">
    <property type="entry name" value="Thiolase-like"/>
    <property type="match status" value="4"/>
</dbReference>
<evidence type="ECO:0000256" key="2">
    <source>
        <dbReference type="ARBA" id="ARBA00022450"/>
    </source>
</evidence>
<dbReference type="InterPro" id="IPR049551">
    <property type="entry name" value="PKS_DH_C"/>
</dbReference>
<feature type="domain" description="PKS/mFAS DH" evidence="12">
    <location>
        <begin position="2003"/>
        <end position="2288"/>
    </location>
</feature>
<feature type="compositionally biased region" description="Gly residues" evidence="9">
    <location>
        <begin position="5435"/>
        <end position="5446"/>
    </location>
</feature>
<dbReference type="SMART" id="SM00826">
    <property type="entry name" value="PKS_DH"/>
    <property type="match status" value="3"/>
</dbReference>
<dbReference type="InterPro" id="IPR016036">
    <property type="entry name" value="Malonyl_transacylase_ACP-bd"/>
</dbReference>
<dbReference type="InterPro" id="IPR049552">
    <property type="entry name" value="PKS_DH_N"/>
</dbReference>
<keyword evidence="7" id="KW-0012">Acyltransferase</keyword>
<evidence type="ECO:0000313" key="14">
    <source>
        <dbReference type="Proteomes" id="UP000005940"/>
    </source>
</evidence>
<dbReference type="Pfam" id="PF22953">
    <property type="entry name" value="SpnB_Rossmann"/>
    <property type="match status" value="1"/>
</dbReference>
<dbReference type="Pfam" id="PF14765">
    <property type="entry name" value="PS-DH"/>
    <property type="match status" value="3"/>
</dbReference>
<feature type="domain" description="Carrier" evidence="10">
    <location>
        <begin position="2742"/>
        <end position="2818"/>
    </location>
</feature>
<evidence type="ECO:0000256" key="1">
    <source>
        <dbReference type="ARBA" id="ARBA00004792"/>
    </source>
</evidence>
<dbReference type="PANTHER" id="PTHR43775">
    <property type="entry name" value="FATTY ACID SYNTHASE"/>
    <property type="match status" value="1"/>
</dbReference>
<dbReference type="InterPro" id="IPR036736">
    <property type="entry name" value="ACP-like_sf"/>
</dbReference>
<feature type="domain" description="Ketosynthase family 3 (KS3)" evidence="11">
    <location>
        <begin position="2841"/>
        <end position="3268"/>
    </location>
</feature>
<dbReference type="InterPro" id="IPR016039">
    <property type="entry name" value="Thiolase-like"/>
</dbReference>
<keyword evidence="2" id="KW-0596">Phosphopantetheine</keyword>
<dbReference type="SMART" id="SM01294">
    <property type="entry name" value="PKS_PP_betabranch"/>
    <property type="match status" value="3"/>
</dbReference>
<dbReference type="Pfam" id="PF00109">
    <property type="entry name" value="ketoacyl-synt"/>
    <property type="match status" value="4"/>
</dbReference>
<feature type="domain" description="PKS/mFAS DH" evidence="12">
    <location>
        <begin position="3744"/>
        <end position="4024"/>
    </location>
</feature>
<evidence type="ECO:0000259" key="10">
    <source>
        <dbReference type="PROSITE" id="PS50075"/>
    </source>
</evidence>
<feature type="region of interest" description="Disordered" evidence="9">
    <location>
        <begin position="927"/>
        <end position="974"/>
    </location>
</feature>
<dbReference type="Pfam" id="PF16197">
    <property type="entry name" value="KAsynt_C_assoc"/>
    <property type="match status" value="3"/>
</dbReference>
<dbReference type="InterPro" id="IPR009081">
    <property type="entry name" value="PP-bd_ACP"/>
</dbReference>
<comment type="pathway">
    <text evidence="1">Antibiotic biosynthesis.</text>
</comment>
<feature type="region of interest" description="N-terminal hotdog fold" evidence="8">
    <location>
        <begin position="5483"/>
        <end position="5611"/>
    </location>
</feature>
<gene>
    <name evidence="13" type="ORF">STSU_032495</name>
</gene>
<dbReference type="PROSITE" id="PS50075">
    <property type="entry name" value="CARRIER"/>
    <property type="match status" value="4"/>
</dbReference>
<feature type="region of interest" description="N-terminal hotdog fold" evidence="8">
    <location>
        <begin position="3744"/>
        <end position="3866"/>
    </location>
</feature>
<feature type="domain" description="PKS/mFAS DH" evidence="12">
    <location>
        <begin position="5483"/>
        <end position="5790"/>
    </location>
</feature>
<dbReference type="PROSITE" id="PS00012">
    <property type="entry name" value="PHOSPHOPANTETHEINE"/>
    <property type="match status" value="3"/>
</dbReference>
<dbReference type="GO" id="GO:0033068">
    <property type="term" value="P:macrolide biosynthetic process"/>
    <property type="evidence" value="ECO:0007669"/>
    <property type="project" value="UniProtKB-ARBA"/>
</dbReference>
<dbReference type="InterPro" id="IPR020807">
    <property type="entry name" value="PKS_DH"/>
</dbReference>
<dbReference type="FunFam" id="3.40.47.10:FF:000019">
    <property type="entry name" value="Polyketide synthase type I"/>
    <property type="match status" value="4"/>
</dbReference>
<evidence type="ECO:0000259" key="12">
    <source>
        <dbReference type="PROSITE" id="PS52019"/>
    </source>
</evidence>
<feature type="active site" description="Proton acceptor; for dehydratase activity" evidence="8">
    <location>
        <position position="3776"/>
    </location>
</feature>
<dbReference type="SMART" id="SM00822">
    <property type="entry name" value="PKS_KR"/>
    <property type="match status" value="3"/>
</dbReference>